<evidence type="ECO:0000313" key="2">
    <source>
        <dbReference type="Proteomes" id="UP000034643"/>
    </source>
</evidence>
<gene>
    <name evidence="1" type="ORF">UX34_C0005G0031</name>
</gene>
<dbReference type="AlphaFoldDB" id="A0A0G1NXF7"/>
<protein>
    <submittedName>
        <fullName evidence="1">Uncharacterized protein</fullName>
    </submittedName>
</protein>
<proteinExistence type="predicted"/>
<comment type="caution">
    <text evidence="1">The sequence shown here is derived from an EMBL/GenBank/DDBJ whole genome shotgun (WGS) entry which is preliminary data.</text>
</comment>
<name>A0A0G1NXF7_9BACT</name>
<sequence length="92" mass="10522">MTKNKTEIAALAMDLKRIALGYHRGSSQTAARFTQEALKRKKEIDARYEAAYINKILKTLPKTLSQKDKKRLAEDALMYSTIFQNYALHNSS</sequence>
<evidence type="ECO:0000313" key="1">
    <source>
        <dbReference type="EMBL" id="KKU25027.1"/>
    </source>
</evidence>
<dbReference type="EMBL" id="LCLV01000005">
    <property type="protein sequence ID" value="KKU25027.1"/>
    <property type="molecule type" value="Genomic_DNA"/>
</dbReference>
<reference evidence="1 2" key="1">
    <citation type="journal article" date="2015" name="Nature">
        <title>rRNA introns, odd ribosomes, and small enigmatic genomes across a large radiation of phyla.</title>
        <authorList>
            <person name="Brown C.T."/>
            <person name="Hug L.A."/>
            <person name="Thomas B.C."/>
            <person name="Sharon I."/>
            <person name="Castelle C.J."/>
            <person name="Singh A."/>
            <person name="Wilkins M.J."/>
            <person name="Williams K.H."/>
            <person name="Banfield J.F."/>
        </authorList>
    </citation>
    <scope>NUCLEOTIDE SEQUENCE [LARGE SCALE GENOMIC DNA]</scope>
</reference>
<accession>A0A0G1NXF7</accession>
<dbReference type="Proteomes" id="UP000034643">
    <property type="component" value="Unassembled WGS sequence"/>
</dbReference>
<organism evidence="1 2">
    <name type="scientific">Candidatus Woesebacteria bacterium GW2011_GWF1_46_13</name>
    <dbReference type="NCBI Taxonomy" id="1618602"/>
    <lineage>
        <taxon>Bacteria</taxon>
        <taxon>Candidatus Woeseibacteriota</taxon>
    </lineage>
</organism>